<keyword evidence="3" id="KW-1185">Reference proteome</keyword>
<protein>
    <submittedName>
        <fullName evidence="2">Uncharacterized protein</fullName>
    </submittedName>
</protein>
<evidence type="ECO:0000256" key="1">
    <source>
        <dbReference type="SAM" id="Phobius"/>
    </source>
</evidence>
<organism evidence="2 3">
    <name type="scientific">Kushneria indalinina DSM 14324</name>
    <dbReference type="NCBI Taxonomy" id="1122140"/>
    <lineage>
        <taxon>Bacteria</taxon>
        <taxon>Pseudomonadati</taxon>
        <taxon>Pseudomonadota</taxon>
        <taxon>Gammaproteobacteria</taxon>
        <taxon>Oceanospirillales</taxon>
        <taxon>Halomonadaceae</taxon>
        <taxon>Kushneria</taxon>
    </lineage>
</organism>
<evidence type="ECO:0000313" key="3">
    <source>
        <dbReference type="Proteomes" id="UP000256334"/>
    </source>
</evidence>
<keyword evidence="1" id="KW-0812">Transmembrane</keyword>
<proteinExistence type="predicted"/>
<feature type="transmembrane region" description="Helical" evidence="1">
    <location>
        <begin position="35"/>
        <end position="53"/>
    </location>
</feature>
<reference evidence="2 3" key="1">
    <citation type="submission" date="2018-07" db="EMBL/GenBank/DDBJ databases">
        <title>Genomic Encyclopedia of Type Strains, Phase IV (KMG-IV): sequencing the most valuable type-strain genomes for metagenomic binning, comparative biology and taxonomic classification.</title>
        <authorList>
            <person name="Goeker M."/>
        </authorList>
    </citation>
    <scope>NUCLEOTIDE SEQUENCE [LARGE SCALE GENOMIC DNA]</scope>
    <source>
        <strain evidence="2 3">DSM 14324</strain>
    </source>
</reference>
<accession>A0A3D9DRU7</accession>
<dbReference type="Proteomes" id="UP000256334">
    <property type="component" value="Unassembled WGS sequence"/>
</dbReference>
<evidence type="ECO:0000313" key="2">
    <source>
        <dbReference type="EMBL" id="REC93391.1"/>
    </source>
</evidence>
<feature type="transmembrane region" description="Helical" evidence="1">
    <location>
        <begin position="73"/>
        <end position="92"/>
    </location>
</feature>
<dbReference type="RefSeq" id="WP_147301563.1">
    <property type="nucleotide sequence ID" value="NZ_QRDJ01000012.1"/>
</dbReference>
<name>A0A3D9DRU7_9GAMM</name>
<dbReference type="AlphaFoldDB" id="A0A3D9DRU7"/>
<sequence>MNISNLLETLDTFEKKVPVREKHALGKRTVLARKFFIVIWMASALALLSFVVWSFFYDLDLDVFIASNNTARIIFKVIVSGCLIGSLGFLSIGMREFYLETRFAFSQLIMAYQRDRKNMDRLKDFSDVQIVEAKNWLGRKKSKVDSFVKKIFKLGAWVGFFSAVAKLLDIFGYSFEDLLHNFEINASVIMTAFVASALSIGLLVAILSEYMLTKKVDYKIFILDSVLNERYALG</sequence>
<feature type="transmembrane region" description="Helical" evidence="1">
    <location>
        <begin position="151"/>
        <end position="168"/>
    </location>
</feature>
<comment type="caution">
    <text evidence="2">The sequence shown here is derived from an EMBL/GenBank/DDBJ whole genome shotgun (WGS) entry which is preliminary data.</text>
</comment>
<feature type="transmembrane region" description="Helical" evidence="1">
    <location>
        <begin position="188"/>
        <end position="212"/>
    </location>
</feature>
<gene>
    <name evidence="2" type="ORF">C8D72_3437</name>
</gene>
<dbReference type="EMBL" id="QRDJ01000012">
    <property type="protein sequence ID" value="REC93391.1"/>
    <property type="molecule type" value="Genomic_DNA"/>
</dbReference>
<keyword evidence="1" id="KW-1133">Transmembrane helix</keyword>
<keyword evidence="1" id="KW-0472">Membrane</keyword>